<evidence type="ECO:0000256" key="7">
    <source>
        <dbReference type="ARBA" id="ARBA00022989"/>
    </source>
</evidence>
<keyword evidence="6" id="KW-0735">Signal-anchor</keyword>
<keyword evidence="8" id="KW-0333">Golgi apparatus</keyword>
<dbReference type="AlphaFoldDB" id="A0AAE0BXS0"/>
<dbReference type="PROSITE" id="PS01186">
    <property type="entry name" value="EGF_2"/>
    <property type="match status" value="2"/>
</dbReference>
<dbReference type="PANTHER" id="PTHR46059">
    <property type="entry name" value="BETA-GALACTOSIDE ALPHA-2,6-SIALYLTRANSFERASE"/>
    <property type="match status" value="1"/>
</dbReference>
<organism evidence="16 17">
    <name type="scientific">Cymbomonas tetramitiformis</name>
    <dbReference type="NCBI Taxonomy" id="36881"/>
    <lineage>
        <taxon>Eukaryota</taxon>
        <taxon>Viridiplantae</taxon>
        <taxon>Chlorophyta</taxon>
        <taxon>Pyramimonadophyceae</taxon>
        <taxon>Pyramimonadales</taxon>
        <taxon>Pyramimonadaceae</taxon>
        <taxon>Cymbomonas</taxon>
    </lineage>
</organism>
<keyword evidence="4" id="KW-0808">Transferase</keyword>
<comment type="caution">
    <text evidence="16">The sequence shown here is derived from an EMBL/GenBank/DDBJ whole genome shotgun (WGS) entry which is preliminary data.</text>
</comment>
<comment type="catalytic activity">
    <reaction evidence="12">
        <text>a beta-D-galactoside + CMP-N-acetyl-beta-neuraminate = an N-acetyl-alpha-neuraminyl-(2-&gt;6)-beta-D-galactosyl derivative + CMP + H(+)</text>
        <dbReference type="Rhea" id="RHEA:52104"/>
        <dbReference type="ChEBI" id="CHEBI:15378"/>
        <dbReference type="ChEBI" id="CHEBI:28034"/>
        <dbReference type="ChEBI" id="CHEBI:57812"/>
        <dbReference type="ChEBI" id="CHEBI:60377"/>
        <dbReference type="ChEBI" id="CHEBI:136398"/>
        <dbReference type="EC" id="2.4.3.1"/>
    </reaction>
</comment>
<evidence type="ECO:0000256" key="4">
    <source>
        <dbReference type="ARBA" id="ARBA00022679"/>
    </source>
</evidence>
<dbReference type="PROSITE" id="PS00022">
    <property type="entry name" value="EGF_1"/>
    <property type="match status" value="1"/>
</dbReference>
<keyword evidence="17" id="KW-1185">Reference proteome</keyword>
<comment type="similarity">
    <text evidence="2">Belongs to the glycosyltransferase 29 family.</text>
</comment>
<evidence type="ECO:0000256" key="9">
    <source>
        <dbReference type="ARBA" id="ARBA00023136"/>
    </source>
</evidence>
<dbReference type="InterPro" id="IPR038578">
    <property type="entry name" value="GT29-like_sf"/>
</dbReference>
<dbReference type="PANTHER" id="PTHR46059:SF1">
    <property type="entry name" value="BETA-GALACTOSIDE ALPHA-2,6-SIALYLTRANSFERASE"/>
    <property type="match status" value="1"/>
</dbReference>
<dbReference type="EMBL" id="LGRX02032290">
    <property type="protein sequence ID" value="KAK3244094.1"/>
    <property type="molecule type" value="Genomic_DNA"/>
</dbReference>
<evidence type="ECO:0000313" key="17">
    <source>
        <dbReference type="Proteomes" id="UP001190700"/>
    </source>
</evidence>
<evidence type="ECO:0000256" key="10">
    <source>
        <dbReference type="ARBA" id="ARBA00023157"/>
    </source>
</evidence>
<keyword evidence="11" id="KW-0325">Glycoprotein</keyword>
<evidence type="ECO:0000256" key="8">
    <source>
        <dbReference type="ARBA" id="ARBA00023034"/>
    </source>
</evidence>
<dbReference type="Gene3D" id="3.90.1480.20">
    <property type="entry name" value="Glycosyl transferase family 29"/>
    <property type="match status" value="1"/>
</dbReference>
<evidence type="ECO:0000259" key="14">
    <source>
        <dbReference type="PROSITE" id="PS00022"/>
    </source>
</evidence>
<dbReference type="Gene3D" id="2.10.25.10">
    <property type="entry name" value="Laminin"/>
    <property type="match status" value="1"/>
</dbReference>
<evidence type="ECO:0000256" key="6">
    <source>
        <dbReference type="ARBA" id="ARBA00022968"/>
    </source>
</evidence>
<proteinExistence type="inferred from homology"/>
<evidence type="ECO:0000313" key="16">
    <source>
        <dbReference type="EMBL" id="KAK3244094.1"/>
    </source>
</evidence>
<protein>
    <recommendedName>
        <fullName evidence="13">beta-galactoside alpha-(2,6)-sialyltransferase</fullName>
        <ecNumber evidence="13">2.4.3.1</ecNumber>
    </recommendedName>
</protein>
<feature type="domain" description="EGF-like" evidence="15">
    <location>
        <begin position="41"/>
        <end position="52"/>
    </location>
</feature>
<dbReference type="GO" id="GO:0032580">
    <property type="term" value="C:Golgi cisterna membrane"/>
    <property type="evidence" value="ECO:0007669"/>
    <property type="project" value="UniProtKB-SubCell"/>
</dbReference>
<feature type="domain" description="EGF-like" evidence="14 15">
    <location>
        <begin position="9"/>
        <end position="20"/>
    </location>
</feature>
<accession>A0AAE0BXS0</accession>
<sequence>MFSFSDQSCHCEDGWFGKECSRALCDKYGCENGECVKPDQCKCVSGWSAENCTVDMLAENAEPLLDGLALRLRKPPAVIVHRGEQYYRDSWRMIRKWTAHLQAQWQFGRTRFTDGLPMNDTLIKYTSERFQTCAAVGNSGGLLRSRAGQVIDEHDVVLRFNNPPTKTFEEFTGSKTTFRLLNRKSADALLEAPAQAAQPKKKIRSDVTTLLWRAESYHYYGMLRRKFPDEPIYLLAPELLIPFITFYKTMMKRMEDMKITWEGSQSAPTGFVGIAFLLQICKHVDVYGFDVTKAKIPVRYHYFDKLEPTEEHSTEFEHNLLRVLDSFGLIRLCTVDTVERCIHDWDLGRNRIERRRLLSVRDGSLDFDVARNRSTYDMETR</sequence>
<evidence type="ECO:0000256" key="11">
    <source>
        <dbReference type="ARBA" id="ARBA00023180"/>
    </source>
</evidence>
<evidence type="ECO:0000256" key="12">
    <source>
        <dbReference type="ARBA" id="ARBA00034249"/>
    </source>
</evidence>
<dbReference type="EC" id="2.4.3.1" evidence="13"/>
<keyword evidence="10" id="KW-1015">Disulfide bond</keyword>
<dbReference type="GO" id="GO:0003835">
    <property type="term" value="F:beta-galactoside alpha-2,6-sialyltransferase activity"/>
    <property type="evidence" value="ECO:0007669"/>
    <property type="project" value="UniProtKB-EC"/>
</dbReference>
<evidence type="ECO:0000256" key="3">
    <source>
        <dbReference type="ARBA" id="ARBA00022676"/>
    </source>
</evidence>
<evidence type="ECO:0000256" key="13">
    <source>
        <dbReference type="ARBA" id="ARBA00034329"/>
    </source>
</evidence>
<dbReference type="Proteomes" id="UP001190700">
    <property type="component" value="Unassembled WGS sequence"/>
</dbReference>
<keyword evidence="3" id="KW-0328">Glycosyltransferase</keyword>
<evidence type="ECO:0000259" key="15">
    <source>
        <dbReference type="PROSITE" id="PS01186"/>
    </source>
</evidence>
<gene>
    <name evidence="16" type="ORF">CYMTET_46281</name>
</gene>
<evidence type="ECO:0000256" key="2">
    <source>
        <dbReference type="ARBA" id="ARBA00006003"/>
    </source>
</evidence>
<dbReference type="InterPro" id="IPR000742">
    <property type="entry name" value="EGF"/>
</dbReference>
<evidence type="ECO:0000256" key="1">
    <source>
        <dbReference type="ARBA" id="ARBA00004447"/>
    </source>
</evidence>
<dbReference type="Pfam" id="PF00777">
    <property type="entry name" value="Glyco_transf_29"/>
    <property type="match status" value="1"/>
</dbReference>
<keyword evidence="7" id="KW-1133">Transmembrane helix</keyword>
<dbReference type="InterPro" id="IPR001675">
    <property type="entry name" value="Glyco_trans_29"/>
</dbReference>
<keyword evidence="9" id="KW-0472">Membrane</keyword>
<name>A0AAE0BXS0_9CHLO</name>
<dbReference type="GO" id="GO:0097503">
    <property type="term" value="P:sialylation"/>
    <property type="evidence" value="ECO:0007669"/>
    <property type="project" value="TreeGrafter"/>
</dbReference>
<reference evidence="16 17" key="1">
    <citation type="journal article" date="2015" name="Genome Biol. Evol.">
        <title>Comparative Genomics of a Bacterivorous Green Alga Reveals Evolutionary Causalities and Consequences of Phago-Mixotrophic Mode of Nutrition.</title>
        <authorList>
            <person name="Burns J.A."/>
            <person name="Paasch A."/>
            <person name="Narechania A."/>
            <person name="Kim E."/>
        </authorList>
    </citation>
    <scope>NUCLEOTIDE SEQUENCE [LARGE SCALE GENOMIC DNA]</scope>
    <source>
        <strain evidence="16 17">PLY_AMNH</strain>
    </source>
</reference>
<dbReference type="CDD" id="cd19952">
    <property type="entry name" value="GT29"/>
    <property type="match status" value="1"/>
</dbReference>
<keyword evidence="5" id="KW-0812">Transmembrane</keyword>
<comment type="subcellular location">
    <subcellularLocation>
        <location evidence="1">Golgi apparatus</location>
        <location evidence="1">Golgi stack membrane</location>
        <topology evidence="1">Single-pass type II membrane protein</topology>
    </subcellularLocation>
</comment>
<evidence type="ECO:0000256" key="5">
    <source>
        <dbReference type="ARBA" id="ARBA00022692"/>
    </source>
</evidence>